<comment type="caution">
    <text evidence="1">The sequence shown here is derived from an EMBL/GenBank/DDBJ whole genome shotgun (WGS) entry which is preliminary data.</text>
</comment>
<accession>A0AAW1PHV0</accession>
<evidence type="ECO:0000313" key="1">
    <source>
        <dbReference type="EMBL" id="KAK9809109.1"/>
    </source>
</evidence>
<organism evidence="1 2">
    <name type="scientific">[Myrmecia] bisecta</name>
    <dbReference type="NCBI Taxonomy" id="41462"/>
    <lineage>
        <taxon>Eukaryota</taxon>
        <taxon>Viridiplantae</taxon>
        <taxon>Chlorophyta</taxon>
        <taxon>core chlorophytes</taxon>
        <taxon>Trebouxiophyceae</taxon>
        <taxon>Trebouxiales</taxon>
        <taxon>Trebouxiaceae</taxon>
        <taxon>Myrmecia</taxon>
    </lineage>
</organism>
<dbReference type="AlphaFoldDB" id="A0AAW1PHV0"/>
<proteinExistence type="predicted"/>
<gene>
    <name evidence="1" type="ORF">WJX72_009475</name>
</gene>
<name>A0AAW1PHV0_9CHLO</name>
<protein>
    <submittedName>
        <fullName evidence="1">Uncharacterized protein</fullName>
    </submittedName>
</protein>
<evidence type="ECO:0000313" key="2">
    <source>
        <dbReference type="Proteomes" id="UP001489004"/>
    </source>
</evidence>
<dbReference type="EMBL" id="JALJOR010000011">
    <property type="protein sequence ID" value="KAK9809109.1"/>
    <property type="molecule type" value="Genomic_DNA"/>
</dbReference>
<keyword evidence="2" id="KW-1185">Reference proteome</keyword>
<sequence>MYLYFNPVTGCNVKVQDLCTSPLCQGSACLPGTEICNYDVKSSSGDEGPFVVHDDAYDDSSQSDYWDDPDDFDEMFAMLGHGMMHA</sequence>
<dbReference type="Proteomes" id="UP001489004">
    <property type="component" value="Unassembled WGS sequence"/>
</dbReference>
<reference evidence="1 2" key="1">
    <citation type="journal article" date="2024" name="Nat. Commun.">
        <title>Phylogenomics reveals the evolutionary origins of lichenization in chlorophyte algae.</title>
        <authorList>
            <person name="Puginier C."/>
            <person name="Libourel C."/>
            <person name="Otte J."/>
            <person name="Skaloud P."/>
            <person name="Haon M."/>
            <person name="Grisel S."/>
            <person name="Petersen M."/>
            <person name="Berrin J.G."/>
            <person name="Delaux P.M."/>
            <person name="Dal Grande F."/>
            <person name="Keller J."/>
        </authorList>
    </citation>
    <scope>NUCLEOTIDE SEQUENCE [LARGE SCALE GENOMIC DNA]</scope>
    <source>
        <strain evidence="1 2">SAG 2043</strain>
    </source>
</reference>